<keyword evidence="2" id="KW-0770">Synapse</keyword>
<feature type="domain" description="SAM" evidence="8">
    <location>
        <begin position="2245"/>
        <end position="2308"/>
    </location>
</feature>
<dbReference type="PANTHER" id="PTHR24135:SF17">
    <property type="entry name" value="SH3 AND MULTIPLE ANKYRIN REPEAT DOMAINS PROTEIN 2"/>
    <property type="match status" value="1"/>
</dbReference>
<feature type="compositionally biased region" description="Basic and acidic residues" evidence="6">
    <location>
        <begin position="1553"/>
        <end position="1562"/>
    </location>
</feature>
<evidence type="ECO:0000259" key="8">
    <source>
        <dbReference type="PROSITE" id="PS50105"/>
    </source>
</evidence>
<feature type="compositionally biased region" description="Pro residues" evidence="6">
    <location>
        <begin position="2050"/>
        <end position="2070"/>
    </location>
</feature>
<dbReference type="FunFam" id="2.30.30.40:FF:000025">
    <property type="entry name" value="SH3 and multiple ankyrin repeat domains protein 2"/>
    <property type="match status" value="1"/>
</dbReference>
<dbReference type="SMART" id="SM00248">
    <property type="entry name" value="ANK"/>
    <property type="match status" value="7"/>
</dbReference>
<feature type="compositionally biased region" description="Basic and acidic residues" evidence="6">
    <location>
        <begin position="1741"/>
        <end position="1765"/>
    </location>
</feature>
<evidence type="ECO:0000256" key="5">
    <source>
        <dbReference type="PROSITE-ProRule" id="PRU00192"/>
    </source>
</evidence>
<reference evidence="9" key="1">
    <citation type="submission" date="2023-03" db="EMBL/GenBank/DDBJ databases">
        <title>Electrophorus voltai genome.</title>
        <authorList>
            <person name="Bian C."/>
        </authorList>
    </citation>
    <scope>NUCLEOTIDE SEQUENCE</scope>
    <source>
        <strain evidence="9">CB-2022</strain>
        <tissue evidence="9">Muscle</tissue>
    </source>
</reference>
<dbReference type="SUPFAM" id="SSF48403">
    <property type="entry name" value="Ankyrin repeat"/>
    <property type="match status" value="1"/>
</dbReference>
<dbReference type="Proteomes" id="UP001239994">
    <property type="component" value="Unassembled WGS sequence"/>
</dbReference>
<dbReference type="InterPro" id="IPR036770">
    <property type="entry name" value="Ankyrin_rpt-contain_sf"/>
</dbReference>
<feature type="region of interest" description="Disordered" evidence="6">
    <location>
        <begin position="1791"/>
        <end position="1839"/>
    </location>
</feature>
<dbReference type="SMART" id="SM00454">
    <property type="entry name" value="SAM"/>
    <property type="match status" value="1"/>
</dbReference>
<feature type="domain" description="SH3" evidence="7">
    <location>
        <begin position="756"/>
        <end position="815"/>
    </location>
</feature>
<evidence type="ECO:0000313" key="9">
    <source>
        <dbReference type="EMBL" id="KAK1804610.1"/>
    </source>
</evidence>
<feature type="region of interest" description="Disordered" evidence="6">
    <location>
        <begin position="1342"/>
        <end position="1422"/>
    </location>
</feature>
<dbReference type="GO" id="GO:0043197">
    <property type="term" value="C:dendritic spine"/>
    <property type="evidence" value="ECO:0007669"/>
    <property type="project" value="TreeGrafter"/>
</dbReference>
<evidence type="ECO:0000256" key="3">
    <source>
        <dbReference type="ARBA" id="ARBA00034105"/>
    </source>
</evidence>
<dbReference type="Gene3D" id="1.10.150.50">
    <property type="entry name" value="Transcription Factor, Ets-1"/>
    <property type="match status" value="1"/>
</dbReference>
<dbReference type="InterPro" id="IPR002110">
    <property type="entry name" value="Ankyrin_rpt"/>
</dbReference>
<organism evidence="9 10">
    <name type="scientific">Electrophorus voltai</name>
    <dbReference type="NCBI Taxonomy" id="2609070"/>
    <lineage>
        <taxon>Eukaryota</taxon>
        <taxon>Metazoa</taxon>
        <taxon>Chordata</taxon>
        <taxon>Craniata</taxon>
        <taxon>Vertebrata</taxon>
        <taxon>Euteleostomi</taxon>
        <taxon>Actinopterygii</taxon>
        <taxon>Neopterygii</taxon>
        <taxon>Teleostei</taxon>
        <taxon>Ostariophysi</taxon>
        <taxon>Gymnotiformes</taxon>
        <taxon>Gymnotoidei</taxon>
        <taxon>Gymnotidae</taxon>
        <taxon>Electrophorus</taxon>
    </lineage>
</organism>
<comment type="caution">
    <text evidence="9">The sequence shown here is derived from an EMBL/GenBank/DDBJ whole genome shotgun (WGS) entry which is preliminary data.</text>
</comment>
<dbReference type="InterPro" id="IPR036034">
    <property type="entry name" value="PDZ_sf"/>
</dbReference>
<feature type="non-terminal residue" evidence="9">
    <location>
        <position position="2308"/>
    </location>
</feature>
<dbReference type="PROSITE" id="PS50088">
    <property type="entry name" value="ANK_REPEAT"/>
    <property type="match status" value="3"/>
</dbReference>
<evidence type="ECO:0000259" key="7">
    <source>
        <dbReference type="PROSITE" id="PS50002"/>
    </source>
</evidence>
<gene>
    <name evidence="9" type="ORF">P4O66_020599</name>
</gene>
<feature type="region of interest" description="Disordered" evidence="6">
    <location>
        <begin position="599"/>
        <end position="652"/>
    </location>
</feature>
<feature type="region of interest" description="Disordered" evidence="6">
    <location>
        <begin position="29"/>
        <end position="75"/>
    </location>
</feature>
<feature type="repeat" description="ANK" evidence="4">
    <location>
        <begin position="484"/>
        <end position="516"/>
    </location>
</feature>
<dbReference type="SMART" id="SM00326">
    <property type="entry name" value="SH3"/>
    <property type="match status" value="1"/>
</dbReference>
<dbReference type="GO" id="GO:0035255">
    <property type="term" value="F:ionotropic glutamate receptor binding"/>
    <property type="evidence" value="ECO:0007669"/>
    <property type="project" value="TreeGrafter"/>
</dbReference>
<keyword evidence="4" id="KW-0040">ANK repeat</keyword>
<dbReference type="InterPro" id="IPR036028">
    <property type="entry name" value="SH3-like_dom_sf"/>
</dbReference>
<sequence>VDERLVSGSGCVRAEKIFSCSSAVLQDSDWKNSSGMLPMPRSLMSSEEEMAQSCSDSGSSESDGSREEHSSRGHVDRRDSMLICVVIPDLQQSGGLRLLSLGRGGPRGTTTTRKRAVAWSQRDLLSPFPSVDSPRGWKGLPKAPEANCLWDAPRAAGERRTVMGGATFCAVYRTASREAGKLPFSLSQRGLPCWTHLACLKSVRFDPDATVWVAKQQILCTLTQSLRDVLNYGLFRPSVDGRESGFLEEEKALKDQALPANKGVPTLEFRYKSRVYQHANINEKQIEKLHTQANLRRFMDYIQHHQLDKVTKLLERGLDPNYHDPDTGETPLTLAAHLDNVVEVIEALKSGGAHLDFRSRDGMTALHKAARARNQIALKVGRRSHLGSSHLDLSHLCLSHRQAMLELGASPDYKDRQGLTPLYHTVTVGGDPSCCEVLLQAHATMTCHDENGWHEVHQACRYGHAKHLEHLLFYGADMQVQNATGNTALHICALYKEETCARVLLERGVNRDIKNHRGQTPFQVAIIAGNFELAEFIKNYKATDLVPFREAAPVCSGRGRAQQTQAQRGRSTLAAPRVLLRSNSDNNLNVNKLCAEPSPSYSPLRSLSPHRHQQMQNRPNGTVKTMGRGARPPRSRSPSLGRLGEVHTRRHAPPRHSRSVFVYLSTWERSVQKVLGRLRFVYTANLTTKSSSQSSFPGSGSKITGTVARKNVCLHALHGKPHQLCAVPGVMGPRPSRDGFSGMDTPGSKRKLHGMVPGKHYVVVKSYQPKAEGEITLYKNDRVKVLSVGEGGFWEGSARGNMGWFPAECVEEIPNKPNEDRPSLSLHGYKHGHLGLTLQMREQTDLNDGSSFATTPWGHTTASTHPGEYHDLGQGEADCHSSHFTFTQEALKCMLKPTPGTMKHRSARAAAAMMRMAGCNNGRCARDFLHSDCVIDEKTVLLQKKDNEGFGFVLRGAKVTSLSPSLRFLPALLADTPIEEFTPTPAFPALQYLESVDEGGVAWQAGLRTGDFLIEEPQDERCSRCFSEVCVVSLEVQWCPLCKHWMLLLNQIPKYRLGCVAGPSPEGGWGRLKYCQLRGSSASNKRKRVCEVVLDKSILPNSINRSLSKPLTGALNADTGLCSPGHVELGGVCHGEHGADSELQLSPRFQVNQDNVVKVGHKQVVNMIRHGGNHLIIKVVTVSRNLDPDDTARKKAPPPARRAPSTALCTRSKSMTSELEDIVMQNKSTHGRDNALLLTLLDFRSFTWPELDQWGIFADKVEEVVPPQKPVWESANVDVRVAAVKPRPTSRSFAVAPEMNVSVTFNPIISSLSLAGCFAIEHKKSAVGLICRCCPNTGVTEEEKQFLTPPMLKFTRSLSMPDTSEDIPPPPAVSPPSPPHNAAPPPSGRGYGTIRAGFTPQTPPANSTPPDRGDPGWKEQGVYYRDSPEQYDSEVFNHSPTAQQSLHMRRAQVPENPYSDVGKAGHSALFVPNKPARRKGVLVKQPNVEDSPEKTCSILIPTIIIKEPSTSSSGKSSQGSSMEIETSTPDHPGQLRPEDPSGPFVSAMASGPVRDREKRLEALRNSPSFRSTDAGDEDVASMPAPRLRHSKSIDEGMFSSDERLRRLMAPPTSLLSIPRGGGNVTDFNSPEPTMVRELLSTRTGHSPVSLPAHKTYSSGSGNYVHPVTGKPLDPNSPLALALAARDRAMREQSQPMPLKSDSSKLDLNKPLFIDTKLRPSLDVSFSSTATMGRPRVGLRRQMTESKYETESKYQLDPGKPEKRAEEKKNMLMEAADAAQQKSAGLLMVHTADGDKSDQSSPSEGDRDEDGCLDSTPGELRDPNQPVPANPPPLKSLSAAPQGKTIITVNSVDEPVKLPFGIPPPPLASVDIDEEFVFGEPLPPPLEFANSFDIPDDQTGALAELLKQKATGVRGPSLTPFYPHLVTSNSDISKRPTVLTNCTPPSFPTGPLEPYEPIIDSGIEVDSRSSGDPQLETTSTVSTVSSISTLSSEGGETLDTCTVYADGQAFMVDRAQVLPKQRVKHAVNKSNALYKDTLNAEGVASFRPSSSVPPPPPPPPPGTAAPDPPKTPTQRTSKLWGESHGPEAKSQPMADTSSALQHMNKDKTPKPAEVLDSPAEPRTHFGRNPDGVSLVSGTQQNATVTFTAQPGPNVPAPLACRQGESLPPRSPRSPRAPSPIMSPPDSGLSCASSLPASITSPTMTEVFGLPTPPLSLGTGCSRSPSPLTLIQAASSKPFAAKPVLGWSKQDVADWLESLNLAEHRDAFMDNDIEGSHLPNLQKQDLIDLGVTRVGHRMNIERALKALLDR</sequence>
<dbReference type="InterPro" id="IPR001660">
    <property type="entry name" value="SAM"/>
</dbReference>
<feature type="region of interest" description="Disordered" evidence="6">
    <location>
        <begin position="1732"/>
        <end position="1765"/>
    </location>
</feature>
<feature type="compositionally biased region" description="Pro residues" evidence="6">
    <location>
        <begin position="2167"/>
        <end position="2181"/>
    </location>
</feature>
<dbReference type="SUPFAM" id="SSF50156">
    <property type="entry name" value="PDZ domain-like"/>
    <property type="match status" value="1"/>
</dbReference>
<dbReference type="GO" id="GO:0030160">
    <property type="term" value="F:synaptic receptor adaptor activity"/>
    <property type="evidence" value="ECO:0007669"/>
    <property type="project" value="TreeGrafter"/>
</dbReference>
<keyword evidence="10" id="KW-1185">Reference proteome</keyword>
<evidence type="ECO:0000256" key="4">
    <source>
        <dbReference type="PROSITE-ProRule" id="PRU00023"/>
    </source>
</evidence>
<comment type="subcellular location">
    <subcellularLocation>
        <location evidence="3">Postsynaptic density</location>
    </subcellularLocation>
</comment>
<dbReference type="Pfam" id="PF07653">
    <property type="entry name" value="SH3_2"/>
    <property type="match status" value="1"/>
</dbReference>
<evidence type="ECO:0000313" key="10">
    <source>
        <dbReference type="Proteomes" id="UP001239994"/>
    </source>
</evidence>
<dbReference type="PANTHER" id="PTHR24135">
    <property type="entry name" value="SH3 AND MULTIPLE ANKYRIN REPEAT DOMAINS PROTEIN"/>
    <property type="match status" value="1"/>
</dbReference>
<feature type="compositionally biased region" description="Pro residues" evidence="6">
    <location>
        <begin position="1367"/>
        <end position="1387"/>
    </location>
</feature>
<feature type="repeat" description="ANK" evidence="4">
    <location>
        <begin position="451"/>
        <end position="483"/>
    </location>
</feature>
<dbReference type="Gene3D" id="3.10.20.90">
    <property type="entry name" value="Phosphatidylinositol 3-kinase Catalytic Subunit, Chain A, domain 1"/>
    <property type="match status" value="1"/>
</dbReference>
<feature type="compositionally biased region" description="Polar residues" evidence="6">
    <location>
        <begin position="2134"/>
        <end position="2149"/>
    </location>
</feature>
<dbReference type="Pfam" id="PF12796">
    <property type="entry name" value="Ank_2"/>
    <property type="match status" value="2"/>
</dbReference>
<dbReference type="Pfam" id="PF00536">
    <property type="entry name" value="SAM_1"/>
    <property type="match status" value="1"/>
</dbReference>
<dbReference type="Gene3D" id="2.30.42.10">
    <property type="match status" value="2"/>
</dbReference>
<protein>
    <recommendedName>
        <fullName evidence="11">SH3 and multiple ankyrin repeat domains 2b</fullName>
    </recommendedName>
</protein>
<feature type="compositionally biased region" description="Basic and acidic residues" evidence="6">
    <location>
        <begin position="63"/>
        <end position="75"/>
    </location>
</feature>
<dbReference type="CDD" id="cd09506">
    <property type="entry name" value="SAM_Shank1_2_3"/>
    <property type="match status" value="1"/>
</dbReference>
<feature type="compositionally biased region" description="Pro residues" evidence="6">
    <location>
        <begin position="1824"/>
        <end position="1833"/>
    </location>
</feature>
<evidence type="ECO:0008006" key="11">
    <source>
        <dbReference type="Google" id="ProtNLM"/>
    </source>
</evidence>
<dbReference type="Gene3D" id="1.25.40.20">
    <property type="entry name" value="Ankyrin repeat-containing domain"/>
    <property type="match status" value="2"/>
</dbReference>
<proteinExistence type="predicted"/>
<dbReference type="FunFam" id="1.10.150.50:FF:000006">
    <property type="entry name" value="SH3 and multiple ankyrin repeat domains protein 2"/>
    <property type="match status" value="1"/>
</dbReference>
<dbReference type="PROSITE" id="PS50297">
    <property type="entry name" value="ANK_REP_REGION"/>
    <property type="match status" value="1"/>
</dbReference>
<dbReference type="EMBL" id="JAROKS010000004">
    <property type="protein sequence ID" value="KAK1804610.1"/>
    <property type="molecule type" value="Genomic_DNA"/>
</dbReference>
<dbReference type="GO" id="GO:0045211">
    <property type="term" value="C:postsynaptic membrane"/>
    <property type="evidence" value="ECO:0007669"/>
    <property type="project" value="TreeGrafter"/>
</dbReference>
<feature type="compositionally biased region" description="Low complexity" evidence="6">
    <location>
        <begin position="627"/>
        <end position="643"/>
    </location>
</feature>
<feature type="repeat" description="ANK" evidence="4">
    <location>
        <begin position="327"/>
        <end position="360"/>
    </location>
</feature>
<feature type="compositionally biased region" description="Low complexity" evidence="6">
    <location>
        <begin position="1509"/>
        <end position="1521"/>
    </location>
</feature>
<evidence type="ECO:0000256" key="2">
    <source>
        <dbReference type="ARBA" id="ARBA00023018"/>
    </source>
</evidence>
<feature type="region of interest" description="Disordered" evidence="6">
    <location>
        <begin position="1507"/>
        <end position="1595"/>
    </location>
</feature>
<dbReference type="InterPro" id="IPR001452">
    <property type="entry name" value="SH3_domain"/>
</dbReference>
<dbReference type="PROSITE" id="PS50105">
    <property type="entry name" value="SAM_DOMAIN"/>
    <property type="match status" value="1"/>
</dbReference>
<evidence type="ECO:0000256" key="6">
    <source>
        <dbReference type="SAM" id="MobiDB-lite"/>
    </source>
</evidence>
<name>A0AAD8ZTM0_9TELE</name>
<dbReference type="Gene3D" id="2.30.30.40">
    <property type="entry name" value="SH3 Domains"/>
    <property type="match status" value="1"/>
</dbReference>
<dbReference type="GO" id="GO:0014069">
    <property type="term" value="C:postsynaptic density"/>
    <property type="evidence" value="ECO:0007669"/>
    <property type="project" value="UniProtKB-SubCell"/>
</dbReference>
<accession>A0AAD8ZTM0</accession>
<dbReference type="PROSITE" id="PS50002">
    <property type="entry name" value="SH3"/>
    <property type="match status" value="1"/>
</dbReference>
<dbReference type="SUPFAM" id="SSF47769">
    <property type="entry name" value="SAM/Pointed domain"/>
    <property type="match status" value="1"/>
</dbReference>
<feature type="compositionally biased region" description="Polar residues" evidence="6">
    <location>
        <begin position="614"/>
        <end position="623"/>
    </location>
</feature>
<evidence type="ECO:0000256" key="1">
    <source>
        <dbReference type="ARBA" id="ARBA00022443"/>
    </source>
</evidence>
<dbReference type="InterPro" id="IPR051569">
    <property type="entry name" value="SHANK"/>
</dbReference>
<keyword evidence="1 5" id="KW-0728">SH3 domain</keyword>
<dbReference type="SUPFAM" id="SSF50044">
    <property type="entry name" value="SH3-domain"/>
    <property type="match status" value="1"/>
</dbReference>
<feature type="region of interest" description="Disordered" evidence="6">
    <location>
        <begin position="2043"/>
        <end position="2194"/>
    </location>
</feature>
<feature type="compositionally biased region" description="Low complexity" evidence="6">
    <location>
        <begin position="53"/>
        <end position="62"/>
    </location>
</feature>
<dbReference type="InterPro" id="IPR013761">
    <property type="entry name" value="SAM/pointed_sf"/>
</dbReference>